<gene>
    <name evidence="2" type="ORF">DDZ18_05765</name>
</gene>
<dbReference type="InterPro" id="IPR008136">
    <property type="entry name" value="CinA_C"/>
</dbReference>
<sequence>MSARFSPVRVRARALVEAATARGVMLATAESCTGGLVGAALTEIAGSSAVFERGFVTYSNAAKTEMLGVPAGTIERCGAVSRETAAAMASGALARSRAQIAVSITGIAGPGGGAPGKPVGLVWFGLAATRGANLTVARCFGDVGRERVRELSVLEALRLLSAGVERF</sequence>
<evidence type="ECO:0000313" key="2">
    <source>
        <dbReference type="EMBL" id="PWE17200.1"/>
    </source>
</evidence>
<dbReference type="RefSeq" id="WP_109252431.1">
    <property type="nucleotide sequence ID" value="NZ_QEXV01000003.1"/>
</dbReference>
<dbReference type="Pfam" id="PF02464">
    <property type="entry name" value="CinA"/>
    <property type="match status" value="1"/>
</dbReference>
<dbReference type="SUPFAM" id="SSF142433">
    <property type="entry name" value="CinA-like"/>
    <property type="match status" value="1"/>
</dbReference>
<reference evidence="3" key="1">
    <citation type="submission" date="2018-05" db="EMBL/GenBank/DDBJ databases">
        <authorList>
            <person name="Liu B.-T."/>
        </authorList>
    </citation>
    <scope>NUCLEOTIDE SEQUENCE [LARGE SCALE GENOMIC DNA]</scope>
    <source>
        <strain evidence="3">WD6-1</strain>
    </source>
</reference>
<evidence type="ECO:0000313" key="3">
    <source>
        <dbReference type="Proteomes" id="UP000245168"/>
    </source>
</evidence>
<comment type="caution">
    <text evidence="2">The sequence shown here is derived from an EMBL/GenBank/DDBJ whole genome shotgun (WGS) entry which is preliminary data.</text>
</comment>
<organism evidence="2 3">
    <name type="scientific">Marinicauda salina</name>
    <dbReference type="NCBI Taxonomy" id="2135793"/>
    <lineage>
        <taxon>Bacteria</taxon>
        <taxon>Pseudomonadati</taxon>
        <taxon>Pseudomonadota</taxon>
        <taxon>Alphaproteobacteria</taxon>
        <taxon>Maricaulales</taxon>
        <taxon>Maricaulaceae</taxon>
        <taxon>Marinicauda</taxon>
    </lineage>
</organism>
<dbReference type="InterPro" id="IPR036653">
    <property type="entry name" value="CinA-like_C"/>
</dbReference>
<dbReference type="Gene3D" id="3.90.950.20">
    <property type="entry name" value="CinA-like"/>
    <property type="match status" value="1"/>
</dbReference>
<evidence type="ECO:0000259" key="1">
    <source>
        <dbReference type="Pfam" id="PF02464"/>
    </source>
</evidence>
<proteinExistence type="predicted"/>
<accession>A0A2U2BT88</accession>
<keyword evidence="3" id="KW-1185">Reference proteome</keyword>
<dbReference type="AlphaFoldDB" id="A0A2U2BT88"/>
<dbReference type="OrthoDB" id="9801454at2"/>
<dbReference type="Proteomes" id="UP000245168">
    <property type="component" value="Unassembled WGS sequence"/>
</dbReference>
<dbReference type="NCBIfam" id="TIGR00199">
    <property type="entry name" value="PncC_domain"/>
    <property type="match status" value="1"/>
</dbReference>
<protein>
    <submittedName>
        <fullName evidence="2">Damage-inducible protein CinA</fullName>
    </submittedName>
</protein>
<name>A0A2U2BT88_9PROT</name>
<dbReference type="EMBL" id="QEXV01000003">
    <property type="protein sequence ID" value="PWE17200.1"/>
    <property type="molecule type" value="Genomic_DNA"/>
</dbReference>
<feature type="domain" description="CinA C-terminal" evidence="1">
    <location>
        <begin position="13"/>
        <end position="161"/>
    </location>
</feature>